<evidence type="ECO:0000259" key="1">
    <source>
        <dbReference type="Pfam" id="PF08378"/>
    </source>
</evidence>
<dbReference type="Proteomes" id="UP000229523">
    <property type="component" value="Unassembled WGS sequence"/>
</dbReference>
<proteinExistence type="predicted"/>
<dbReference type="Pfam" id="PF08378">
    <property type="entry name" value="NERD"/>
    <property type="match status" value="1"/>
</dbReference>
<feature type="domain" description="NERD" evidence="1">
    <location>
        <begin position="65"/>
        <end position="170"/>
    </location>
</feature>
<dbReference type="EMBL" id="MJBI02000010">
    <property type="protein sequence ID" value="RAI79141.1"/>
    <property type="molecule type" value="Genomic_DNA"/>
</dbReference>
<evidence type="ECO:0000313" key="2">
    <source>
        <dbReference type="EMBL" id="RAI79141.1"/>
    </source>
</evidence>
<gene>
    <name evidence="2" type="ORF">BFS35_012370</name>
</gene>
<sequence>MRTLFLLEKFFNTLYINVVLTNVKWGDLMFVKLRELNDYERYLLEVKDRIQIDKYDSDKLFTLEKGILGEEYFYERIKDCEGGAKIWDLRLNIKGESQYDFIIVSNKKIVHLDTKYYEGKYNYNNGVFMSENNYVINNPLYKLDIQHNKLQELVRKLGIDYEVLSYVIFVGEQFEVIGYKGDKRILFNKDLDDIIKSLNEREVTKEEIQIARNLSAYYYDKGVYDRIYHYPFDLMRKGVKCPKCRRFLPLMEKNAKKVRCTCGCEYSKKAVVRFAFDAIYLLKNTSVTSKDIFDFTGVGKTTIKKVLSTEYEKIGVNRSTAYVASKSDDMLIKEEIYLYKVDRGMFVG</sequence>
<name>A0A364JKG5_9STAP</name>
<dbReference type="AlphaFoldDB" id="A0A364JKG5"/>
<evidence type="ECO:0000313" key="3">
    <source>
        <dbReference type="Proteomes" id="UP000229523"/>
    </source>
</evidence>
<keyword evidence="3" id="KW-1185">Reference proteome</keyword>
<reference evidence="2 3" key="1">
    <citation type="journal article" date="2018" name="Front. Microbiol.">
        <title>Description and Comparative Genomics of Macrococcus caseolyticus subsp. hominis subsp. nov., Macrococcus goetzii sp. nov., Macrococcus epidermidis sp. nov., and Macrococcus bohemicus sp. nov., Novel Macrococci From Human Clinical Material With Virulence Potential and Suspected Uptake of Foreign DNA by Natural Transformation.</title>
        <authorList>
            <person name="Maslanova I."/>
            <person name="Wertheimer Z."/>
            <person name="Sedlacek I."/>
            <person name="Svec P."/>
            <person name="Indrakova A."/>
            <person name="Kovarovic V."/>
            <person name="Schumann P."/>
            <person name="Sproer C."/>
            <person name="Kralova S."/>
            <person name="Sedo O."/>
            <person name="Kristofova L."/>
            <person name="Vrbovska V."/>
            <person name="Fuzik T."/>
            <person name="Petras P."/>
            <person name="Zdrahal Z."/>
            <person name="Ruzickova V."/>
            <person name="Doskar J."/>
            <person name="Pantucek R."/>
        </authorList>
    </citation>
    <scope>NUCLEOTIDE SEQUENCE [LARGE SCALE GENOMIC DNA]</scope>
    <source>
        <strain evidence="2 3">CCM 4927</strain>
    </source>
</reference>
<comment type="caution">
    <text evidence="2">The sequence shown here is derived from an EMBL/GenBank/DDBJ whole genome shotgun (WGS) entry which is preliminary data.</text>
</comment>
<organism evidence="2 3">
    <name type="scientific">Macrococcoides goetzii</name>
    <dbReference type="NCBI Taxonomy" id="1891097"/>
    <lineage>
        <taxon>Bacteria</taxon>
        <taxon>Bacillati</taxon>
        <taxon>Bacillota</taxon>
        <taxon>Bacilli</taxon>
        <taxon>Bacillales</taxon>
        <taxon>Staphylococcaceae</taxon>
        <taxon>Macrococcoides</taxon>
    </lineage>
</organism>
<protein>
    <submittedName>
        <fullName evidence="2">NERD domain-containing protein</fullName>
    </submittedName>
</protein>
<dbReference type="InterPro" id="IPR011528">
    <property type="entry name" value="NERD"/>
</dbReference>
<accession>A0A364JKG5</accession>